<comment type="catalytic activity">
    <reaction evidence="8 10 11">
        <text>2-(2-carboxy-4-methylthiazol-5-yl)ethyl phosphate + 4-amino-2-methyl-5-(diphosphooxymethyl)pyrimidine + 2 H(+) = thiamine phosphate + CO2 + diphosphate</text>
        <dbReference type="Rhea" id="RHEA:47848"/>
        <dbReference type="ChEBI" id="CHEBI:15378"/>
        <dbReference type="ChEBI" id="CHEBI:16526"/>
        <dbReference type="ChEBI" id="CHEBI:33019"/>
        <dbReference type="ChEBI" id="CHEBI:37575"/>
        <dbReference type="ChEBI" id="CHEBI:57841"/>
        <dbReference type="ChEBI" id="CHEBI:62890"/>
        <dbReference type="EC" id="2.5.1.3"/>
    </reaction>
</comment>
<dbReference type="NCBIfam" id="TIGR00693">
    <property type="entry name" value="thiE"/>
    <property type="match status" value="1"/>
</dbReference>
<dbReference type="KEGG" id="mcau:MIT9_P2294"/>
<dbReference type="RefSeq" id="WP_317705097.1">
    <property type="nucleotide sequence ID" value="NZ_AP024714.1"/>
</dbReference>
<name>A0AAU9C4M3_9GAMM</name>
<gene>
    <name evidence="10" type="primary">thiE</name>
    <name evidence="14" type="ORF">MIT9_P2294</name>
</gene>
<evidence type="ECO:0000256" key="1">
    <source>
        <dbReference type="ARBA" id="ARBA00003814"/>
    </source>
</evidence>
<dbReference type="Pfam" id="PF02581">
    <property type="entry name" value="TMP-TENI"/>
    <property type="match status" value="1"/>
</dbReference>
<dbReference type="GO" id="GO:0009228">
    <property type="term" value="P:thiamine biosynthetic process"/>
    <property type="evidence" value="ECO:0007669"/>
    <property type="project" value="UniProtKB-KW"/>
</dbReference>
<evidence type="ECO:0000256" key="2">
    <source>
        <dbReference type="ARBA" id="ARBA00005165"/>
    </source>
</evidence>
<keyword evidence="6 10" id="KW-0784">Thiamine biosynthesis</keyword>
<comment type="similarity">
    <text evidence="10 11">Belongs to the thiamine-phosphate synthase family.</text>
</comment>
<dbReference type="Proteomes" id="UP001321825">
    <property type="component" value="Chromosome"/>
</dbReference>
<dbReference type="GO" id="GO:0004789">
    <property type="term" value="F:thiamine-phosphate diphosphorylase activity"/>
    <property type="evidence" value="ECO:0007669"/>
    <property type="project" value="UniProtKB-UniRule"/>
</dbReference>
<comment type="caution">
    <text evidence="10">Lacks conserved residue(s) required for the propagation of feature annotation.</text>
</comment>
<dbReference type="Gene3D" id="3.20.20.70">
    <property type="entry name" value="Aldolase class I"/>
    <property type="match status" value="1"/>
</dbReference>
<dbReference type="SUPFAM" id="SSF51391">
    <property type="entry name" value="Thiamin phosphate synthase"/>
    <property type="match status" value="1"/>
</dbReference>
<keyword evidence="5 10" id="KW-0460">Magnesium</keyword>
<evidence type="ECO:0000313" key="15">
    <source>
        <dbReference type="Proteomes" id="UP001321825"/>
    </source>
</evidence>
<organism evidence="14 15">
    <name type="scientific">Methylomarinovum caldicuralii</name>
    <dbReference type="NCBI Taxonomy" id="438856"/>
    <lineage>
        <taxon>Bacteria</taxon>
        <taxon>Pseudomonadati</taxon>
        <taxon>Pseudomonadota</taxon>
        <taxon>Gammaproteobacteria</taxon>
        <taxon>Methylococcales</taxon>
        <taxon>Methylothermaceae</taxon>
        <taxon>Methylomarinovum</taxon>
    </lineage>
</organism>
<proteinExistence type="inferred from homology"/>
<evidence type="ECO:0000256" key="3">
    <source>
        <dbReference type="ARBA" id="ARBA00022679"/>
    </source>
</evidence>
<comment type="cofactor">
    <cofactor evidence="10">
        <name>Mg(2+)</name>
        <dbReference type="ChEBI" id="CHEBI:18420"/>
    </cofactor>
    <text evidence="10">Binds 1 Mg(2+) ion per subunit.</text>
</comment>
<dbReference type="AlphaFoldDB" id="A0AAU9C4M3"/>
<evidence type="ECO:0000256" key="6">
    <source>
        <dbReference type="ARBA" id="ARBA00022977"/>
    </source>
</evidence>
<dbReference type="InterPro" id="IPR036206">
    <property type="entry name" value="ThiamineP_synth_sf"/>
</dbReference>
<evidence type="ECO:0000259" key="13">
    <source>
        <dbReference type="Pfam" id="PF02581"/>
    </source>
</evidence>
<keyword evidence="15" id="KW-1185">Reference proteome</keyword>
<evidence type="ECO:0000256" key="10">
    <source>
        <dbReference type="HAMAP-Rule" id="MF_00097"/>
    </source>
</evidence>
<feature type="binding site" evidence="10">
    <location>
        <begin position="136"/>
        <end position="138"/>
    </location>
    <ligand>
        <name>2-[(2R,5Z)-2-carboxy-4-methylthiazol-5(2H)-ylidene]ethyl phosphate</name>
        <dbReference type="ChEBI" id="CHEBI:62899"/>
    </ligand>
</feature>
<feature type="binding site" evidence="10">
    <location>
        <position position="71"/>
    </location>
    <ligand>
        <name>Mg(2+)</name>
        <dbReference type="ChEBI" id="CHEBI:18420"/>
    </ligand>
</feature>
<keyword evidence="4 10" id="KW-0479">Metal-binding</keyword>
<comment type="function">
    <text evidence="1 10">Condenses 4-methyl-5-(beta-hydroxyethyl)thiazole monophosphate (THZ-P) and 2-methyl-4-amino-5-hydroxymethyl pyrimidine pyrophosphate (HMP-PP) to form thiamine monophosphate (TMP).</text>
</comment>
<dbReference type="GO" id="GO:0005737">
    <property type="term" value="C:cytoplasm"/>
    <property type="evidence" value="ECO:0007669"/>
    <property type="project" value="TreeGrafter"/>
</dbReference>
<dbReference type="EC" id="2.5.1.3" evidence="10"/>
<comment type="pathway">
    <text evidence="2 10 12">Cofactor biosynthesis; thiamine diphosphate biosynthesis; thiamine phosphate from 4-amino-2-methyl-5-diphosphomethylpyrimidine and 4-methyl-5-(2-phosphoethyl)-thiazole: step 1/1.</text>
</comment>
<dbReference type="GO" id="GO:0000287">
    <property type="term" value="F:magnesium ion binding"/>
    <property type="evidence" value="ECO:0007669"/>
    <property type="project" value="UniProtKB-UniRule"/>
</dbReference>
<dbReference type="PANTHER" id="PTHR20857:SF15">
    <property type="entry name" value="THIAMINE-PHOSPHATE SYNTHASE"/>
    <property type="match status" value="1"/>
</dbReference>
<dbReference type="InterPro" id="IPR034291">
    <property type="entry name" value="TMP_synthase"/>
</dbReference>
<keyword evidence="3 10" id="KW-0808">Transferase</keyword>
<dbReference type="GO" id="GO:0009229">
    <property type="term" value="P:thiamine diphosphate biosynthetic process"/>
    <property type="evidence" value="ECO:0007669"/>
    <property type="project" value="UniProtKB-UniRule"/>
</dbReference>
<evidence type="ECO:0000256" key="11">
    <source>
        <dbReference type="RuleBase" id="RU003826"/>
    </source>
</evidence>
<reference evidence="15" key="1">
    <citation type="journal article" date="2024" name="Int. J. Syst. Evol. Microbiol.">
        <title>Methylomarinovum tepidoasis sp. nov., a moderately thermophilic methanotroph of the family Methylothermaceae isolated from a deep-sea hydrothermal field.</title>
        <authorList>
            <person name="Hirayama H."/>
            <person name="Takaki Y."/>
            <person name="Abe M."/>
            <person name="Miyazaki M."/>
            <person name="Uematsu K."/>
            <person name="Matsui Y."/>
            <person name="Takai K."/>
        </authorList>
    </citation>
    <scope>NUCLEOTIDE SEQUENCE [LARGE SCALE GENOMIC DNA]</scope>
    <source>
        <strain evidence="15">IT-9</strain>
    </source>
</reference>
<feature type="binding site" evidence="10">
    <location>
        <position position="70"/>
    </location>
    <ligand>
        <name>4-amino-2-methyl-5-(diphosphooxymethyl)pyrimidine</name>
        <dbReference type="ChEBI" id="CHEBI:57841"/>
    </ligand>
</feature>
<evidence type="ECO:0000256" key="8">
    <source>
        <dbReference type="ARBA" id="ARBA00047851"/>
    </source>
</evidence>
<evidence type="ECO:0000256" key="7">
    <source>
        <dbReference type="ARBA" id="ARBA00047334"/>
    </source>
</evidence>
<dbReference type="EMBL" id="AP024714">
    <property type="protein sequence ID" value="BCX82708.1"/>
    <property type="molecule type" value="Genomic_DNA"/>
</dbReference>
<feature type="binding site" evidence="10">
    <location>
        <position position="139"/>
    </location>
    <ligand>
        <name>4-amino-2-methyl-5-(diphosphooxymethyl)pyrimidine</name>
        <dbReference type="ChEBI" id="CHEBI:57841"/>
    </ligand>
</feature>
<feature type="binding site" evidence="10">
    <location>
        <position position="90"/>
    </location>
    <ligand>
        <name>Mg(2+)</name>
        <dbReference type="ChEBI" id="CHEBI:18420"/>
    </ligand>
</feature>
<dbReference type="InterPro" id="IPR013785">
    <property type="entry name" value="Aldolase_TIM"/>
</dbReference>
<protein>
    <recommendedName>
        <fullName evidence="10">Thiamine-phosphate synthase</fullName>
        <shortName evidence="10">TP synthase</shortName>
        <shortName evidence="10">TPS</shortName>
        <ecNumber evidence="10">2.5.1.3</ecNumber>
    </recommendedName>
    <alternativeName>
        <fullName evidence="10">Thiamine-phosphate pyrophosphorylase</fullName>
        <shortName evidence="10">TMP pyrophosphorylase</shortName>
        <shortName evidence="10">TMP-PPase</shortName>
    </alternativeName>
</protein>
<sequence length="209" mass="22312">MPLPFPTTGLYAITPAPDDDFDRWLERIEAALQGGARVLQLRDKQARLTPAQATAVAALCREYAIPLIVNDDVELALRIRADGVHLGRHDASLEHARERLGKGAIVGVSCYAALERARRAEAAGATYVAFGAFFPSASKPEATPAPLDLLARARSRLRLPIVTIGGITPDNARQLIEAGADLVAVIGALFSAADPRTAAQAFNRLWPTA</sequence>
<feature type="binding site" evidence="10">
    <location>
        <begin position="40"/>
        <end position="44"/>
    </location>
    <ligand>
        <name>4-amino-2-methyl-5-(diphosphooxymethyl)pyrimidine</name>
        <dbReference type="ChEBI" id="CHEBI:57841"/>
    </ligand>
</feature>
<feature type="binding site" evidence="10">
    <location>
        <position position="166"/>
    </location>
    <ligand>
        <name>2-[(2R,5Z)-2-carboxy-4-methylthiazol-5(2H)-ylidene]ethyl phosphate</name>
        <dbReference type="ChEBI" id="CHEBI:62899"/>
    </ligand>
</feature>
<evidence type="ECO:0000256" key="4">
    <source>
        <dbReference type="ARBA" id="ARBA00022723"/>
    </source>
</evidence>
<evidence type="ECO:0000256" key="9">
    <source>
        <dbReference type="ARBA" id="ARBA00047883"/>
    </source>
</evidence>
<dbReference type="FunFam" id="3.20.20.70:FF:000096">
    <property type="entry name" value="Thiamine-phosphate synthase"/>
    <property type="match status" value="1"/>
</dbReference>
<dbReference type="CDD" id="cd00564">
    <property type="entry name" value="TMP_TenI"/>
    <property type="match status" value="1"/>
</dbReference>
<dbReference type="PANTHER" id="PTHR20857">
    <property type="entry name" value="THIAMINE-PHOSPHATE PYROPHOSPHORYLASE"/>
    <property type="match status" value="1"/>
</dbReference>
<dbReference type="InterPro" id="IPR022998">
    <property type="entry name" value="ThiamineP_synth_TenI"/>
</dbReference>
<evidence type="ECO:0000313" key="14">
    <source>
        <dbReference type="EMBL" id="BCX82708.1"/>
    </source>
</evidence>
<feature type="binding site" evidence="10">
    <location>
        <position position="109"/>
    </location>
    <ligand>
        <name>4-amino-2-methyl-5-(diphosphooxymethyl)pyrimidine</name>
        <dbReference type="ChEBI" id="CHEBI:57841"/>
    </ligand>
</feature>
<feature type="domain" description="Thiamine phosphate synthase/TenI" evidence="13">
    <location>
        <begin position="10"/>
        <end position="189"/>
    </location>
</feature>
<evidence type="ECO:0000256" key="5">
    <source>
        <dbReference type="ARBA" id="ARBA00022842"/>
    </source>
</evidence>
<comment type="catalytic activity">
    <reaction evidence="7 10 11">
        <text>4-methyl-5-(2-phosphooxyethyl)-thiazole + 4-amino-2-methyl-5-(diphosphooxymethyl)pyrimidine + H(+) = thiamine phosphate + diphosphate</text>
        <dbReference type="Rhea" id="RHEA:22328"/>
        <dbReference type="ChEBI" id="CHEBI:15378"/>
        <dbReference type="ChEBI" id="CHEBI:33019"/>
        <dbReference type="ChEBI" id="CHEBI:37575"/>
        <dbReference type="ChEBI" id="CHEBI:57841"/>
        <dbReference type="ChEBI" id="CHEBI:58296"/>
        <dbReference type="EC" id="2.5.1.3"/>
    </reaction>
</comment>
<accession>A0AAU9C4M3</accession>
<evidence type="ECO:0000256" key="12">
    <source>
        <dbReference type="RuleBase" id="RU004253"/>
    </source>
</evidence>
<dbReference type="HAMAP" id="MF_00097">
    <property type="entry name" value="TMP_synthase"/>
    <property type="match status" value="1"/>
</dbReference>
<comment type="catalytic activity">
    <reaction evidence="9 10 11">
        <text>2-[(2R,5Z)-2-carboxy-4-methylthiazol-5(2H)-ylidene]ethyl phosphate + 4-amino-2-methyl-5-(diphosphooxymethyl)pyrimidine + 2 H(+) = thiamine phosphate + CO2 + diphosphate</text>
        <dbReference type="Rhea" id="RHEA:47844"/>
        <dbReference type="ChEBI" id="CHEBI:15378"/>
        <dbReference type="ChEBI" id="CHEBI:16526"/>
        <dbReference type="ChEBI" id="CHEBI:33019"/>
        <dbReference type="ChEBI" id="CHEBI:37575"/>
        <dbReference type="ChEBI" id="CHEBI:57841"/>
        <dbReference type="ChEBI" id="CHEBI:62899"/>
        <dbReference type="EC" id="2.5.1.3"/>
    </reaction>
</comment>